<dbReference type="KEGG" id="pgu:PGUG_03288"/>
<accession>A5DJ37</accession>
<name>A5DJ37_PICGU</name>
<feature type="region of interest" description="Disordered" evidence="9">
    <location>
        <begin position="243"/>
        <end position="267"/>
    </location>
</feature>
<dbReference type="eggNOG" id="KOG2254">
    <property type="taxonomic scope" value="Eukaryota"/>
</dbReference>
<feature type="signal peptide" evidence="10">
    <location>
        <begin position="1"/>
        <end position="16"/>
    </location>
</feature>
<dbReference type="VEuPathDB" id="FungiDB:PGUG_03288"/>
<evidence type="ECO:0000256" key="5">
    <source>
        <dbReference type="ARBA" id="ARBA00023277"/>
    </source>
</evidence>
<evidence type="ECO:0000256" key="1">
    <source>
        <dbReference type="ARBA" id="ARBA00000382"/>
    </source>
</evidence>
<sequence length="1127" mass="121003">MKSGLFGLSLIAATFARNIVYPECFEEQVKLALNVDKLEPSVSPSGIKLVFVYKARDTSEENLDGEITKVVDAETRTAESTAGLATSTAGLTAAPTPATIVTNFQYGTTTSTIYTASSTPASTTFTSVEKLETTRRNPLATGGIKIFKPLAESIEIASITDGVVFTNTSFPTNGPKMRYTQPSLTTKFTVASAIQSADSLANKALTEVANTALETNDTLSSRSLELSSVEKHVIVVESSCESSSSLEPSSFSSEPSSIPFRSKPSSIPLSSGRYLNSTSASATSAPSSVLVAPHYSASSIASSSSCYSSSASTGSSSGYSSSATSAGSSSGYSSSASSIASSSSGYSSSAPSSSPESESSTSESSVASSASVTESSSESTIATSTQTSSAASPRLFRVFSSTSTANGFTGDLFKAISTNAVSGKFPKQSLPLAIPSGVTNSDKYQTNKFYVNLFLGDQTDMIWSYPYGMQYSKSTYYGWAVQHTIPSARVFGNVNSNNNNPSYFFNPINIKELILSATSFTSNLKMSVSNMKVMSALVKLGSATNYIEVPVVQGMGFVTSIYHGNLIPQINSGVGVKTLVKETSSNLLSNILKFRATLFSGTEYLIYVTFPSGTSTSGFTFSVSNSNTIKASKNINGLMIQIAVAPSSSQDKYYDQTAGTYVTESKIKAHGYGGTTAEYRFSYIKAGSSKSNLPIVFLLPHHVDSIDATTKNAVTGITLSSTTKGTMSAYLASEIIMNESLNYNIQFLPWVQQMGTTAPFYTTNQLKLLASAANTELSVDIKTMVLSMNSNYYSGKVLDKYAYILLVVSDIIGDETLAKSTLKILKDTFAVFTNNQQYYPLMYDTKFGGITSTASQGGDTGAEFGSAYYNDHHFHYGYFVHAAAIIGYVDKKYGGTWYKDQQFWVNALIRDVANPSPDDKQFPVFRMFDWFAGHSWASGLFAAGDGRNEESSSEDYNFAYGMKLWGKVSGNQRMESTGDLMLAVMKRSMNMYMYYTSSNSVEPSQILPNKVSGILFDNKIDYTTYFGAPNAHPEYVHGIHMLPITPASSLIRGSAYVKEEWQDQISTFISNVKDGWAGILRLNQALFDASSSYAFFSSSSWSSAYLDNGQSRTWSLAFSAGVSNALS</sequence>
<dbReference type="STRING" id="294746.A5DJ37"/>
<dbReference type="GO" id="GO:0042973">
    <property type="term" value="F:glucan endo-1,3-beta-D-glucosidase activity"/>
    <property type="evidence" value="ECO:0007669"/>
    <property type="project" value="UniProtKB-EC"/>
</dbReference>
<dbReference type="RefSeq" id="XP_001483907.2">
    <property type="nucleotide sequence ID" value="XM_001483857.1"/>
</dbReference>
<evidence type="ECO:0000256" key="8">
    <source>
        <dbReference type="ARBA" id="ARBA00023326"/>
    </source>
</evidence>
<dbReference type="InterPro" id="IPR040451">
    <property type="entry name" value="GH81_N"/>
</dbReference>
<dbReference type="InterPro" id="IPR005200">
    <property type="entry name" value="Endo-beta-glucanase"/>
</dbReference>
<dbReference type="OMA" id="DNTIHPK"/>
<keyword evidence="4" id="KW-0378">Hydrolase</keyword>
<dbReference type="GO" id="GO:0009986">
    <property type="term" value="C:cell surface"/>
    <property type="evidence" value="ECO:0007669"/>
    <property type="project" value="TreeGrafter"/>
</dbReference>
<evidence type="ECO:0000313" key="13">
    <source>
        <dbReference type="EMBL" id="EDK39190.2"/>
    </source>
</evidence>
<comment type="catalytic activity">
    <reaction evidence="1">
        <text>Hydrolysis of (1-&gt;3)-beta-D-glucosidic linkages in (1-&gt;3)-beta-D-glucans.</text>
        <dbReference type="EC" id="3.2.1.39"/>
    </reaction>
</comment>
<evidence type="ECO:0000259" key="11">
    <source>
        <dbReference type="Pfam" id="PF03639"/>
    </source>
</evidence>
<evidence type="ECO:0000259" key="12">
    <source>
        <dbReference type="Pfam" id="PF17652"/>
    </source>
</evidence>
<keyword evidence="6" id="KW-0326">Glycosidase</keyword>
<organism evidence="13 14">
    <name type="scientific">Meyerozyma guilliermondii (strain ATCC 6260 / CBS 566 / DSM 6381 / JCM 1539 / NBRC 10279 / NRRL Y-324)</name>
    <name type="common">Yeast</name>
    <name type="synonym">Candida guilliermondii</name>
    <dbReference type="NCBI Taxonomy" id="294746"/>
    <lineage>
        <taxon>Eukaryota</taxon>
        <taxon>Fungi</taxon>
        <taxon>Dikarya</taxon>
        <taxon>Ascomycota</taxon>
        <taxon>Saccharomycotina</taxon>
        <taxon>Pichiomycetes</taxon>
        <taxon>Debaryomycetaceae</taxon>
        <taxon>Meyerozyma</taxon>
    </lineage>
</organism>
<evidence type="ECO:0000256" key="3">
    <source>
        <dbReference type="ARBA" id="ARBA00012780"/>
    </source>
</evidence>
<keyword evidence="5" id="KW-0119">Carbohydrate metabolism</keyword>
<reference evidence="13 14" key="1">
    <citation type="journal article" date="2009" name="Nature">
        <title>Evolution of pathogenicity and sexual reproduction in eight Candida genomes.</title>
        <authorList>
            <person name="Butler G."/>
            <person name="Rasmussen M.D."/>
            <person name="Lin M.F."/>
            <person name="Santos M.A."/>
            <person name="Sakthikumar S."/>
            <person name="Munro C.A."/>
            <person name="Rheinbay E."/>
            <person name="Grabherr M."/>
            <person name="Forche A."/>
            <person name="Reedy J.L."/>
            <person name="Agrafioti I."/>
            <person name="Arnaud M.B."/>
            <person name="Bates S."/>
            <person name="Brown A.J."/>
            <person name="Brunke S."/>
            <person name="Costanzo M.C."/>
            <person name="Fitzpatrick D.A."/>
            <person name="de Groot P.W."/>
            <person name="Harris D."/>
            <person name="Hoyer L.L."/>
            <person name="Hube B."/>
            <person name="Klis F.M."/>
            <person name="Kodira C."/>
            <person name="Lennard N."/>
            <person name="Logue M.E."/>
            <person name="Martin R."/>
            <person name="Neiman A.M."/>
            <person name="Nikolaou E."/>
            <person name="Quail M.A."/>
            <person name="Quinn J."/>
            <person name="Santos M.C."/>
            <person name="Schmitzberger F.F."/>
            <person name="Sherlock G."/>
            <person name="Shah P."/>
            <person name="Silverstein K.A."/>
            <person name="Skrzypek M.S."/>
            <person name="Soll D."/>
            <person name="Staggs R."/>
            <person name="Stansfield I."/>
            <person name="Stumpf M.P."/>
            <person name="Sudbery P.E."/>
            <person name="Srikantha T."/>
            <person name="Zeng Q."/>
            <person name="Berman J."/>
            <person name="Berriman M."/>
            <person name="Heitman J."/>
            <person name="Gow N.A."/>
            <person name="Lorenz M.C."/>
            <person name="Birren B.W."/>
            <person name="Kellis M."/>
            <person name="Cuomo C.A."/>
        </authorList>
    </citation>
    <scope>NUCLEOTIDE SEQUENCE [LARGE SCALE GENOMIC DNA]</scope>
    <source>
        <strain evidence="14">ATCC 6260 / CBS 566 / DSM 6381 / JCM 1539 / NBRC 10279 / NRRL Y-324</strain>
    </source>
</reference>
<feature type="domain" description="Glycosyl hydrolase family 81 C-terminal" evidence="12">
    <location>
        <begin position="761"/>
        <end position="1116"/>
    </location>
</feature>
<evidence type="ECO:0000256" key="6">
    <source>
        <dbReference type="ARBA" id="ARBA00023295"/>
    </source>
</evidence>
<protein>
    <recommendedName>
        <fullName evidence="3">glucan endo-1,3-beta-D-glucosidase</fullName>
        <ecNumber evidence="3">3.2.1.39</ecNumber>
    </recommendedName>
</protein>
<dbReference type="Pfam" id="PF03639">
    <property type="entry name" value="Glyco_hydro_81"/>
    <property type="match status" value="1"/>
</dbReference>
<evidence type="ECO:0000256" key="7">
    <source>
        <dbReference type="ARBA" id="ARBA00023316"/>
    </source>
</evidence>
<feature type="region of interest" description="Disordered" evidence="9">
    <location>
        <begin position="345"/>
        <end position="386"/>
    </location>
</feature>
<evidence type="ECO:0000256" key="9">
    <source>
        <dbReference type="SAM" id="MobiDB-lite"/>
    </source>
</evidence>
<feature type="chain" id="PRO_5002681023" description="glucan endo-1,3-beta-D-glucosidase" evidence="10">
    <location>
        <begin position="17"/>
        <end position="1127"/>
    </location>
</feature>
<dbReference type="InParanoid" id="A5DJ37"/>
<dbReference type="PANTHER" id="PTHR31983">
    <property type="entry name" value="ENDO-1,3(4)-BETA-GLUCANASE 1"/>
    <property type="match status" value="1"/>
</dbReference>
<keyword evidence="7" id="KW-0961">Cell wall biogenesis/degradation</keyword>
<dbReference type="GeneID" id="5126014"/>
<feature type="domain" description="Glycosyl hydrolase family 81 N-terminal" evidence="11">
    <location>
        <begin position="431"/>
        <end position="751"/>
    </location>
</feature>
<keyword evidence="8" id="KW-0624">Polysaccharide degradation</keyword>
<dbReference type="EMBL" id="CH408158">
    <property type="protein sequence ID" value="EDK39190.2"/>
    <property type="molecule type" value="Genomic_DNA"/>
</dbReference>
<dbReference type="AlphaFoldDB" id="A5DJ37"/>
<evidence type="ECO:0000256" key="2">
    <source>
        <dbReference type="ARBA" id="ARBA00010730"/>
    </source>
</evidence>
<dbReference type="GO" id="GO:0052861">
    <property type="term" value="F:endo-1,3(4)-beta-glucanase activity"/>
    <property type="evidence" value="ECO:0007669"/>
    <property type="project" value="InterPro"/>
</dbReference>
<dbReference type="Gene3D" id="1.10.287.1170">
    <property type="entry name" value="glycoside hydrolase family 81 endo-[beta] glucanase"/>
    <property type="match status" value="1"/>
</dbReference>
<dbReference type="OrthoDB" id="4473401at2759"/>
<dbReference type="Proteomes" id="UP000001997">
    <property type="component" value="Unassembled WGS sequence"/>
</dbReference>
<proteinExistence type="inferred from homology"/>
<dbReference type="FunFam" id="2.70.98.30:FF:000006">
    <property type="entry name" value="Endo-1,3-beta-glucanase Engl1"/>
    <property type="match status" value="1"/>
</dbReference>
<dbReference type="GO" id="GO:0000272">
    <property type="term" value="P:polysaccharide catabolic process"/>
    <property type="evidence" value="ECO:0007669"/>
    <property type="project" value="UniProtKB-KW"/>
</dbReference>
<dbReference type="InterPro" id="IPR040720">
    <property type="entry name" value="GH81_C"/>
</dbReference>
<dbReference type="HOGENOM" id="CLU_005482_0_1_1"/>
<dbReference type="PANTHER" id="PTHR31983:SF20">
    <property type="entry name" value="GLUCAN ENDO-1,3-BETA-D-GLUCOSIDASE 1"/>
    <property type="match status" value="1"/>
</dbReference>
<feature type="compositionally biased region" description="Low complexity" evidence="9">
    <location>
        <begin position="243"/>
        <end position="257"/>
    </location>
</feature>
<dbReference type="EC" id="3.2.1.39" evidence="3"/>
<dbReference type="GO" id="GO:0071555">
    <property type="term" value="P:cell wall organization"/>
    <property type="evidence" value="ECO:0007669"/>
    <property type="project" value="UniProtKB-KW"/>
</dbReference>
<dbReference type="FunCoup" id="A5DJ37">
    <property type="interactions" value="189"/>
</dbReference>
<evidence type="ECO:0000256" key="4">
    <source>
        <dbReference type="ARBA" id="ARBA00022801"/>
    </source>
</evidence>
<evidence type="ECO:0000256" key="10">
    <source>
        <dbReference type="SAM" id="SignalP"/>
    </source>
</evidence>
<keyword evidence="10" id="KW-0732">Signal</keyword>
<comment type="similarity">
    <text evidence="2">Belongs to the glycosyl hydrolase 81 family.</text>
</comment>
<dbReference type="Pfam" id="PF17652">
    <property type="entry name" value="Glyco_hydro81C"/>
    <property type="match status" value="1"/>
</dbReference>
<gene>
    <name evidence="13" type="ORF">PGUG_03288</name>
</gene>
<keyword evidence="14" id="KW-1185">Reference proteome</keyword>
<evidence type="ECO:0000313" key="14">
    <source>
        <dbReference type="Proteomes" id="UP000001997"/>
    </source>
</evidence>
<dbReference type="Gene3D" id="1.20.5.420">
    <property type="entry name" value="Immunoglobulin FC, subunit C"/>
    <property type="match status" value="1"/>
</dbReference>
<dbReference type="Gene3D" id="2.70.98.30">
    <property type="entry name" value="Golgi alpha-mannosidase II, domain 4"/>
    <property type="match status" value="1"/>
</dbReference>
<dbReference type="PROSITE" id="PS52008">
    <property type="entry name" value="GH81"/>
    <property type="match status" value="1"/>
</dbReference>